<keyword evidence="1" id="KW-0812">Transmembrane</keyword>
<keyword evidence="1" id="KW-1133">Transmembrane helix</keyword>
<keyword evidence="2" id="KW-0732">Signal</keyword>
<dbReference type="EMBL" id="JALIEB010000001">
    <property type="protein sequence ID" value="MCV3269984.1"/>
    <property type="molecule type" value="Genomic_DNA"/>
</dbReference>
<dbReference type="Proteomes" id="UP001208690">
    <property type="component" value="Unassembled WGS sequence"/>
</dbReference>
<feature type="chain" id="PRO_5046035465" evidence="2">
    <location>
        <begin position="20"/>
        <end position="214"/>
    </location>
</feature>
<keyword evidence="4" id="KW-1185">Reference proteome</keyword>
<proteinExistence type="predicted"/>
<evidence type="ECO:0000313" key="4">
    <source>
        <dbReference type="Proteomes" id="UP001208690"/>
    </source>
</evidence>
<evidence type="ECO:0000256" key="1">
    <source>
        <dbReference type="SAM" id="Phobius"/>
    </source>
</evidence>
<name>A0ABT3B9V3_9RHOB</name>
<sequence length="214" mass="21697">MRVVSLLKTIAFSAGLALAATASQAATVATFSSGGTVTSATNGTGYAAQGTFTGQFLDPGLNPFAKDNYRLNATLTVNSVTVFSGVETAQNSTIFELRPLIFAGVVSLEPSFVPAVPGILAVVSANTGAITPVGGGIFSSFSSTGPIPQPGGFTESFSGYVGDVMSPIFNSQPMTYSLSVDIERVAPVPLPATLPMLALAGLGLGAIARRRKTG</sequence>
<evidence type="ECO:0000313" key="3">
    <source>
        <dbReference type="EMBL" id="MCV3269984.1"/>
    </source>
</evidence>
<accession>A0ABT3B9V3</accession>
<reference evidence="3 4" key="1">
    <citation type="submission" date="2022-04" db="EMBL/GenBank/DDBJ databases">
        <title>Roseobacter sp. WL0113 is a bacterium isolated from neritic sediment.</title>
        <authorList>
            <person name="Wang L."/>
            <person name="He W."/>
            <person name="Zhang D.-F."/>
        </authorList>
    </citation>
    <scope>NUCLEOTIDE SEQUENCE [LARGE SCALE GENOMIC DNA]</scope>
    <source>
        <strain evidence="3 4">WL0113</strain>
    </source>
</reference>
<gene>
    <name evidence="3" type="ORF">MUB52_00955</name>
</gene>
<feature type="signal peptide" evidence="2">
    <location>
        <begin position="1"/>
        <end position="19"/>
    </location>
</feature>
<keyword evidence="1" id="KW-0472">Membrane</keyword>
<dbReference type="RefSeq" id="WP_263842311.1">
    <property type="nucleotide sequence ID" value="NZ_JALIEB010000001.1"/>
</dbReference>
<comment type="caution">
    <text evidence="3">The sequence shown here is derived from an EMBL/GenBank/DDBJ whole genome shotgun (WGS) entry which is preliminary data.</text>
</comment>
<organism evidence="3 4">
    <name type="scientific">Roseobacter sinensis</name>
    <dbReference type="NCBI Taxonomy" id="2931391"/>
    <lineage>
        <taxon>Bacteria</taxon>
        <taxon>Pseudomonadati</taxon>
        <taxon>Pseudomonadota</taxon>
        <taxon>Alphaproteobacteria</taxon>
        <taxon>Rhodobacterales</taxon>
        <taxon>Roseobacteraceae</taxon>
        <taxon>Roseobacter</taxon>
    </lineage>
</organism>
<protein>
    <submittedName>
        <fullName evidence="3">Uncharacterized protein</fullName>
    </submittedName>
</protein>
<feature type="transmembrane region" description="Helical" evidence="1">
    <location>
        <begin position="188"/>
        <end position="208"/>
    </location>
</feature>
<evidence type="ECO:0000256" key="2">
    <source>
        <dbReference type="SAM" id="SignalP"/>
    </source>
</evidence>